<gene>
    <name evidence="1" type="primary">luxP</name>
    <name evidence="1" type="ORF">MAQ5080_03384</name>
</gene>
<evidence type="ECO:0000313" key="2">
    <source>
        <dbReference type="Proteomes" id="UP000092627"/>
    </source>
</evidence>
<reference evidence="1 2" key="1">
    <citation type="submission" date="2016-06" db="EMBL/GenBank/DDBJ databases">
        <authorList>
            <person name="Kjaerup R.B."/>
            <person name="Dalgaard T.S."/>
            <person name="Juul-Madsen H.R."/>
        </authorList>
    </citation>
    <scope>NUCLEOTIDE SEQUENCE [LARGE SCALE GENOMIC DNA]</scope>
    <source>
        <strain evidence="1 2">CECT 5080</strain>
    </source>
</reference>
<name>A0A1A8TSA8_9GAMM</name>
<evidence type="ECO:0000313" key="1">
    <source>
        <dbReference type="EMBL" id="SBS36188.1"/>
    </source>
</evidence>
<dbReference type="Proteomes" id="UP000092627">
    <property type="component" value="Unassembled WGS sequence"/>
</dbReference>
<dbReference type="EMBL" id="FLOC01000028">
    <property type="protein sequence ID" value="SBS36188.1"/>
    <property type="molecule type" value="Genomic_DNA"/>
</dbReference>
<protein>
    <submittedName>
        <fullName evidence="1">Autoinducer 2-binding periplasmic protein LuxP</fullName>
    </submittedName>
</protein>
<sequence>MLVFRLFIAALLTTVLTPHVWAYNYGQSALSLQRYLDANPNQLPLIEQLSVRVHSQPIPMAASQPDTQKIAVVLRGSADLPSNQAWVVAFKRRMQELNIDFRLDVFHAERDDGIYATLHTFKKIEAANFDYLIVDGVDDYNRPLLERILKRDEIAVVVLNAIAPFSAWRLHPPLIYIGIDSAKMMQRLASYLHRVLPERAMIDVISTQDAYLNQRYCQIFENEQSSLGHKVRFSYQVSDQAAPAYSAAQAVLERGMDTLMAHFIFSCTPNIAQGVARAISERGASTATTNAWLGQKSIGQASQEGVVMVTVLEMKDNMAIATAEAIKGDIESRLLPRIYMESFHMLTPEMDEQTRQLTFQQAVPYSSSLWPR</sequence>
<accession>A0A1A8TSA8</accession>
<dbReference type="STRING" id="295068.MAQ5080_03384"/>
<organism evidence="1 2">
    <name type="scientific">Marinomonas aquimarina</name>
    <dbReference type="NCBI Taxonomy" id="295068"/>
    <lineage>
        <taxon>Bacteria</taxon>
        <taxon>Pseudomonadati</taxon>
        <taxon>Pseudomonadota</taxon>
        <taxon>Gammaproteobacteria</taxon>
        <taxon>Oceanospirillales</taxon>
        <taxon>Oceanospirillaceae</taxon>
        <taxon>Marinomonas</taxon>
    </lineage>
</organism>
<dbReference type="Gene3D" id="3.40.50.2300">
    <property type="match status" value="2"/>
</dbReference>
<dbReference type="SUPFAM" id="SSF53822">
    <property type="entry name" value="Periplasmic binding protein-like I"/>
    <property type="match status" value="1"/>
</dbReference>
<proteinExistence type="predicted"/>
<dbReference type="OrthoDB" id="9784024at2"/>
<dbReference type="AlphaFoldDB" id="A0A1A8TSA8"/>
<dbReference type="InterPro" id="IPR028082">
    <property type="entry name" value="Peripla_BP_I"/>
</dbReference>
<dbReference type="RefSeq" id="WP_067206099.1">
    <property type="nucleotide sequence ID" value="NZ_FLOC01000028.1"/>
</dbReference>
<keyword evidence="2" id="KW-1185">Reference proteome</keyword>